<sequence>MSTVTMQPTEEGTLMKKPYFVRLVAADFLAQVFQIPEGQHEKWLSTLALDLFQGKGSTEYARSLIAEAEEYYRQKVENGKKGGRPKKPEV</sequence>
<dbReference type="Proteomes" id="UP000683493">
    <property type="component" value="Chromosome"/>
</dbReference>
<dbReference type="EMBL" id="CP076724">
    <property type="protein sequence ID" value="QWV97468.1"/>
    <property type="molecule type" value="Genomic_DNA"/>
</dbReference>
<name>A0ABX8JI92_9BACT</name>
<protein>
    <submittedName>
        <fullName evidence="1">Uncharacterized protein</fullName>
    </submittedName>
</protein>
<gene>
    <name evidence="1" type="ORF">KP005_19370</name>
</gene>
<evidence type="ECO:0000313" key="1">
    <source>
        <dbReference type="EMBL" id="QWV97468.1"/>
    </source>
</evidence>
<evidence type="ECO:0000313" key="2">
    <source>
        <dbReference type="Proteomes" id="UP000683493"/>
    </source>
</evidence>
<organism evidence="1 2">
    <name type="scientific">Geomonas diazotrophica</name>
    <dbReference type="NCBI Taxonomy" id="2843197"/>
    <lineage>
        <taxon>Bacteria</taxon>
        <taxon>Pseudomonadati</taxon>
        <taxon>Thermodesulfobacteriota</taxon>
        <taxon>Desulfuromonadia</taxon>
        <taxon>Geobacterales</taxon>
        <taxon>Geobacteraceae</taxon>
        <taxon>Geomonas</taxon>
    </lineage>
</organism>
<reference evidence="1 2" key="1">
    <citation type="submission" date="2021-06" db="EMBL/GenBank/DDBJ databases">
        <title>Gemonas diversity in paddy soil.</title>
        <authorList>
            <person name="Liu G."/>
        </authorList>
    </citation>
    <scope>NUCLEOTIDE SEQUENCE [LARGE SCALE GENOMIC DNA]</scope>
    <source>
        <strain evidence="1 2">RG29</strain>
    </source>
</reference>
<accession>A0ABX8JI92</accession>
<keyword evidence="2" id="KW-1185">Reference proteome</keyword>
<proteinExistence type="predicted"/>